<reference evidence="2 3" key="1">
    <citation type="submission" date="2024-11" db="EMBL/GenBank/DDBJ databases">
        <title>A near-complete genome assembly of Cinchona calisaya.</title>
        <authorList>
            <person name="Lian D.C."/>
            <person name="Zhao X.W."/>
            <person name="Wei L."/>
        </authorList>
    </citation>
    <scope>NUCLEOTIDE SEQUENCE [LARGE SCALE GENOMIC DNA]</scope>
    <source>
        <tissue evidence="2">Nenye</tissue>
    </source>
</reference>
<sequence>MSHQKSSLKSRNPKPNDDSSSEDSNIDGNPKTKPHEDESGESKRNKGDFNRAGSKSGCGPSTQMALKHLTVMKPPQATIQAIERVMARFFWGESEYGCMNTPAPQLICWSPPPLGSLKLEGSSLGNPGMAGVRLNFDSITPKEIRGLPRLDYMQIPNLRFRSY</sequence>
<evidence type="ECO:0000313" key="3">
    <source>
        <dbReference type="Proteomes" id="UP001630127"/>
    </source>
</evidence>
<dbReference type="Proteomes" id="UP001630127">
    <property type="component" value="Unassembled WGS sequence"/>
</dbReference>
<keyword evidence="3" id="KW-1185">Reference proteome</keyword>
<feature type="compositionally biased region" description="Basic and acidic residues" evidence="1">
    <location>
        <begin position="33"/>
        <end position="49"/>
    </location>
</feature>
<protein>
    <submittedName>
        <fullName evidence="2">Uncharacterized protein</fullName>
    </submittedName>
</protein>
<feature type="region of interest" description="Disordered" evidence="1">
    <location>
        <begin position="1"/>
        <end position="62"/>
    </location>
</feature>
<evidence type="ECO:0000313" key="2">
    <source>
        <dbReference type="EMBL" id="KAL3529446.1"/>
    </source>
</evidence>
<accession>A0ABD3ACF4</accession>
<evidence type="ECO:0000256" key="1">
    <source>
        <dbReference type="SAM" id="MobiDB-lite"/>
    </source>
</evidence>
<proteinExistence type="predicted"/>
<comment type="caution">
    <text evidence="2">The sequence shown here is derived from an EMBL/GenBank/DDBJ whole genome shotgun (WGS) entry which is preliminary data.</text>
</comment>
<feature type="compositionally biased region" description="Basic residues" evidence="1">
    <location>
        <begin position="1"/>
        <end position="12"/>
    </location>
</feature>
<gene>
    <name evidence="2" type="ORF">ACH5RR_008768</name>
</gene>
<dbReference type="EMBL" id="JBJUIK010000004">
    <property type="protein sequence ID" value="KAL3529446.1"/>
    <property type="molecule type" value="Genomic_DNA"/>
</dbReference>
<organism evidence="2 3">
    <name type="scientific">Cinchona calisaya</name>
    <dbReference type="NCBI Taxonomy" id="153742"/>
    <lineage>
        <taxon>Eukaryota</taxon>
        <taxon>Viridiplantae</taxon>
        <taxon>Streptophyta</taxon>
        <taxon>Embryophyta</taxon>
        <taxon>Tracheophyta</taxon>
        <taxon>Spermatophyta</taxon>
        <taxon>Magnoliopsida</taxon>
        <taxon>eudicotyledons</taxon>
        <taxon>Gunneridae</taxon>
        <taxon>Pentapetalae</taxon>
        <taxon>asterids</taxon>
        <taxon>lamiids</taxon>
        <taxon>Gentianales</taxon>
        <taxon>Rubiaceae</taxon>
        <taxon>Cinchonoideae</taxon>
        <taxon>Cinchoneae</taxon>
        <taxon>Cinchona</taxon>
    </lineage>
</organism>
<dbReference type="AlphaFoldDB" id="A0ABD3ACF4"/>
<name>A0ABD3ACF4_9GENT</name>